<evidence type="ECO:0000313" key="2">
    <source>
        <dbReference type="EMBL" id="KAH8042560.1"/>
    </source>
</evidence>
<organism evidence="2 3">
    <name type="scientific">Rhipicephalus microplus</name>
    <name type="common">Cattle tick</name>
    <name type="synonym">Boophilus microplus</name>
    <dbReference type="NCBI Taxonomy" id="6941"/>
    <lineage>
        <taxon>Eukaryota</taxon>
        <taxon>Metazoa</taxon>
        <taxon>Ecdysozoa</taxon>
        <taxon>Arthropoda</taxon>
        <taxon>Chelicerata</taxon>
        <taxon>Arachnida</taxon>
        <taxon>Acari</taxon>
        <taxon>Parasitiformes</taxon>
        <taxon>Ixodida</taxon>
        <taxon>Ixodoidea</taxon>
        <taxon>Ixodidae</taxon>
        <taxon>Rhipicephalinae</taxon>
        <taxon>Rhipicephalus</taxon>
        <taxon>Boophilus</taxon>
    </lineage>
</organism>
<feature type="region of interest" description="Disordered" evidence="1">
    <location>
        <begin position="1"/>
        <end position="27"/>
    </location>
</feature>
<comment type="caution">
    <text evidence="2">The sequence shown here is derived from an EMBL/GenBank/DDBJ whole genome shotgun (WGS) entry which is preliminary data.</text>
</comment>
<gene>
    <name evidence="2" type="ORF">HPB51_024613</name>
</gene>
<dbReference type="EMBL" id="JABSTU010000001">
    <property type="protein sequence ID" value="KAH8042560.1"/>
    <property type="molecule type" value="Genomic_DNA"/>
</dbReference>
<dbReference type="Proteomes" id="UP000821866">
    <property type="component" value="Chromosome 1"/>
</dbReference>
<dbReference type="AlphaFoldDB" id="A0A9J6FAD6"/>
<sequence length="234" mass="25294">MRSIRSDYGVMSRAPRPTSRTSVEHFLSTSRQKLRRLQRRTCLRRSLLLGAVIGRAENLKRTQPGACIADDGIVRPPLTPVFVEPSWIEVSSPAYNGHSSHLCYTDSNSSQFLPQPVIVTVGAGISDGEHEPYLLSDRAVAVNGAHSDDGLEGTSSNSDEAPGNCLSLEELKPLESVHAQSDSAAASVSPAKDEAEGYDRLPSFEEIFYYGIYGRPTCCGTQCSSSYCSGLPPL</sequence>
<keyword evidence="3" id="KW-1185">Reference proteome</keyword>
<reference evidence="2" key="2">
    <citation type="submission" date="2021-09" db="EMBL/GenBank/DDBJ databases">
        <authorList>
            <person name="Jia N."/>
            <person name="Wang J."/>
            <person name="Shi W."/>
            <person name="Du L."/>
            <person name="Sun Y."/>
            <person name="Zhan W."/>
            <person name="Jiang J."/>
            <person name="Wang Q."/>
            <person name="Zhang B."/>
            <person name="Ji P."/>
            <person name="Sakyi L.B."/>
            <person name="Cui X."/>
            <person name="Yuan T."/>
            <person name="Jiang B."/>
            <person name="Yang W."/>
            <person name="Lam T.T.-Y."/>
            <person name="Chang Q."/>
            <person name="Ding S."/>
            <person name="Wang X."/>
            <person name="Zhu J."/>
            <person name="Ruan X."/>
            <person name="Zhao L."/>
            <person name="Wei J."/>
            <person name="Que T."/>
            <person name="Du C."/>
            <person name="Cheng J."/>
            <person name="Dai P."/>
            <person name="Han X."/>
            <person name="Huang E."/>
            <person name="Gao Y."/>
            <person name="Liu J."/>
            <person name="Shao H."/>
            <person name="Ye R."/>
            <person name="Li L."/>
            <person name="Wei W."/>
            <person name="Wang X."/>
            <person name="Wang C."/>
            <person name="Huo Q."/>
            <person name="Li W."/>
            <person name="Guo W."/>
            <person name="Chen H."/>
            <person name="Chen S."/>
            <person name="Zhou L."/>
            <person name="Zhou L."/>
            <person name="Ni X."/>
            <person name="Tian J."/>
            <person name="Zhou Y."/>
            <person name="Sheng Y."/>
            <person name="Liu T."/>
            <person name="Pan Y."/>
            <person name="Xia L."/>
            <person name="Li J."/>
            <person name="Zhao F."/>
            <person name="Cao W."/>
        </authorList>
    </citation>
    <scope>NUCLEOTIDE SEQUENCE</scope>
    <source>
        <strain evidence="2">Rmic-2018</strain>
        <tissue evidence="2">Larvae</tissue>
    </source>
</reference>
<feature type="region of interest" description="Disordered" evidence="1">
    <location>
        <begin position="145"/>
        <end position="164"/>
    </location>
</feature>
<evidence type="ECO:0000256" key="1">
    <source>
        <dbReference type="SAM" id="MobiDB-lite"/>
    </source>
</evidence>
<proteinExistence type="predicted"/>
<evidence type="ECO:0000313" key="3">
    <source>
        <dbReference type="Proteomes" id="UP000821866"/>
    </source>
</evidence>
<name>A0A9J6FAD6_RHIMP</name>
<accession>A0A9J6FAD6</accession>
<protein>
    <submittedName>
        <fullName evidence="2">Uncharacterized protein</fullName>
    </submittedName>
</protein>
<reference evidence="2" key="1">
    <citation type="journal article" date="2020" name="Cell">
        <title>Large-Scale Comparative Analyses of Tick Genomes Elucidate Their Genetic Diversity and Vector Capacities.</title>
        <authorList>
            <consortium name="Tick Genome and Microbiome Consortium (TIGMIC)"/>
            <person name="Jia N."/>
            <person name="Wang J."/>
            <person name="Shi W."/>
            <person name="Du L."/>
            <person name="Sun Y."/>
            <person name="Zhan W."/>
            <person name="Jiang J.F."/>
            <person name="Wang Q."/>
            <person name="Zhang B."/>
            <person name="Ji P."/>
            <person name="Bell-Sakyi L."/>
            <person name="Cui X.M."/>
            <person name="Yuan T.T."/>
            <person name="Jiang B.G."/>
            <person name="Yang W.F."/>
            <person name="Lam T.T."/>
            <person name="Chang Q.C."/>
            <person name="Ding S.J."/>
            <person name="Wang X.J."/>
            <person name="Zhu J.G."/>
            <person name="Ruan X.D."/>
            <person name="Zhao L."/>
            <person name="Wei J.T."/>
            <person name="Ye R.Z."/>
            <person name="Que T.C."/>
            <person name="Du C.H."/>
            <person name="Zhou Y.H."/>
            <person name="Cheng J.X."/>
            <person name="Dai P.F."/>
            <person name="Guo W.B."/>
            <person name="Han X.H."/>
            <person name="Huang E.J."/>
            <person name="Li L.F."/>
            <person name="Wei W."/>
            <person name="Gao Y.C."/>
            <person name="Liu J.Z."/>
            <person name="Shao H.Z."/>
            <person name="Wang X."/>
            <person name="Wang C.C."/>
            <person name="Yang T.C."/>
            <person name="Huo Q.B."/>
            <person name="Li W."/>
            <person name="Chen H.Y."/>
            <person name="Chen S.E."/>
            <person name="Zhou L.G."/>
            <person name="Ni X.B."/>
            <person name="Tian J.H."/>
            <person name="Sheng Y."/>
            <person name="Liu T."/>
            <person name="Pan Y.S."/>
            <person name="Xia L.Y."/>
            <person name="Li J."/>
            <person name="Zhao F."/>
            <person name="Cao W.C."/>
        </authorList>
    </citation>
    <scope>NUCLEOTIDE SEQUENCE</scope>
    <source>
        <strain evidence="2">Rmic-2018</strain>
    </source>
</reference>